<dbReference type="SUPFAM" id="SSF54928">
    <property type="entry name" value="RNA-binding domain, RBD"/>
    <property type="match status" value="2"/>
</dbReference>
<dbReference type="GO" id="GO:0003723">
    <property type="term" value="F:RNA binding"/>
    <property type="evidence" value="ECO:0007669"/>
    <property type="project" value="UniProtKB-UniRule"/>
</dbReference>
<feature type="region of interest" description="Disordered" evidence="3">
    <location>
        <begin position="214"/>
        <end position="242"/>
    </location>
</feature>
<feature type="compositionally biased region" description="Low complexity" evidence="3">
    <location>
        <begin position="37"/>
        <end position="49"/>
    </location>
</feature>
<dbReference type="PANTHER" id="PTHR23236">
    <property type="entry name" value="EUKARYOTIC TRANSLATION INITIATION FACTOR 4B/4H"/>
    <property type="match status" value="1"/>
</dbReference>
<proteinExistence type="predicted"/>
<feature type="region of interest" description="Disordered" evidence="3">
    <location>
        <begin position="270"/>
        <end position="314"/>
    </location>
</feature>
<name>A0A427XQT1_9TREE</name>
<dbReference type="AlphaFoldDB" id="A0A427XQT1"/>
<dbReference type="InterPro" id="IPR035979">
    <property type="entry name" value="RBD_domain_sf"/>
</dbReference>
<dbReference type="RefSeq" id="XP_028475899.1">
    <property type="nucleotide sequence ID" value="XM_028623925.1"/>
</dbReference>
<feature type="compositionally biased region" description="Basic and acidic residues" evidence="3">
    <location>
        <begin position="474"/>
        <end position="489"/>
    </location>
</feature>
<feature type="domain" description="RRM" evidence="4">
    <location>
        <begin position="127"/>
        <end position="215"/>
    </location>
</feature>
<dbReference type="InterPro" id="IPR000504">
    <property type="entry name" value="RRM_dom"/>
</dbReference>
<dbReference type="STRING" id="105984.A0A427XQT1"/>
<evidence type="ECO:0000256" key="1">
    <source>
        <dbReference type="ARBA" id="ARBA00022884"/>
    </source>
</evidence>
<feature type="compositionally biased region" description="Basic and acidic residues" evidence="3">
    <location>
        <begin position="214"/>
        <end position="224"/>
    </location>
</feature>
<feature type="compositionally biased region" description="Gly residues" evidence="3">
    <location>
        <begin position="458"/>
        <end position="473"/>
    </location>
</feature>
<dbReference type="GO" id="GO:0005730">
    <property type="term" value="C:nucleolus"/>
    <property type="evidence" value="ECO:0007669"/>
    <property type="project" value="TreeGrafter"/>
</dbReference>
<evidence type="ECO:0000313" key="6">
    <source>
        <dbReference type="Proteomes" id="UP000279236"/>
    </source>
</evidence>
<comment type="caution">
    <text evidence="5">The sequence shown here is derived from an EMBL/GenBank/DDBJ whole genome shotgun (WGS) entry which is preliminary data.</text>
</comment>
<accession>A0A427XQT1</accession>
<dbReference type="SMART" id="SM00360">
    <property type="entry name" value="RRM"/>
    <property type="match status" value="2"/>
</dbReference>
<feature type="region of interest" description="Disordered" evidence="3">
    <location>
        <begin position="367"/>
        <end position="501"/>
    </location>
</feature>
<organism evidence="5 6">
    <name type="scientific">Apiotrichum porosum</name>
    <dbReference type="NCBI Taxonomy" id="105984"/>
    <lineage>
        <taxon>Eukaryota</taxon>
        <taxon>Fungi</taxon>
        <taxon>Dikarya</taxon>
        <taxon>Basidiomycota</taxon>
        <taxon>Agaricomycotina</taxon>
        <taxon>Tremellomycetes</taxon>
        <taxon>Trichosporonales</taxon>
        <taxon>Trichosporonaceae</taxon>
        <taxon>Apiotrichum</taxon>
    </lineage>
</organism>
<evidence type="ECO:0000256" key="3">
    <source>
        <dbReference type="SAM" id="MobiDB-lite"/>
    </source>
</evidence>
<sequence>MAEDAPKTKSGRTPEQQAARDARKAAKKAAEAEKAAAAEATGETETEGASSSRKRAAEDDAEAGDLLEIDMGANAPLSKAELRAARKRAKRGDEPLPPKQTDNGETKKSKATEGAEAKEKVQPKGEFSVWVGNMSFRTTEDSLKQFMERGIVDSGGPAGAITRVYLPKKAGRGGFSENKGFAYVDFQTDAVRLLALGLSERPLEGRRLLIKAGDDHKANPEARTPKPLPSGPGTVPGVLAKQKHGESSTLFIGNLPFDCTEEELRDLVETNTQEVFVPPKEDDEDDEGEGKDGEGEDGEEKPAQATSSRAGIKSGLLKTRVGQFEDTGRCKGFAFWDFKDPAHAKAALLNRKNHYLRGRRLVLQFASESATKRAGGRKGDGDKPRGPGGPGGARGAPRPRPARYFESAGGEDGEGEGHGQAHGGDDEGGYEAHSRGPTGPTDYKSEAAAAARIAAMVSGGGGGGDDSRGGYGGKPEKVDKRGKKWESTGRPRPGAALAMAQREKVGIVESAGTKVTFD</sequence>
<dbReference type="OrthoDB" id="439808at2759"/>
<reference evidence="5 6" key="1">
    <citation type="submission" date="2018-11" db="EMBL/GenBank/DDBJ databases">
        <title>Genome sequence of Apiotrichum porosum DSM 27194.</title>
        <authorList>
            <person name="Aliyu H."/>
            <person name="Gorte O."/>
            <person name="Ochsenreither K."/>
        </authorList>
    </citation>
    <scope>NUCLEOTIDE SEQUENCE [LARGE SCALE GENOMIC DNA]</scope>
    <source>
        <strain evidence="5 6">DSM 27194</strain>
    </source>
</reference>
<evidence type="ECO:0000259" key="4">
    <source>
        <dbReference type="PROSITE" id="PS50102"/>
    </source>
</evidence>
<dbReference type="InterPro" id="IPR012677">
    <property type="entry name" value="Nucleotide-bd_a/b_plait_sf"/>
</dbReference>
<feature type="compositionally biased region" description="Basic and acidic residues" evidence="3">
    <location>
        <begin position="415"/>
        <end position="434"/>
    </location>
</feature>
<dbReference type="PANTHER" id="PTHR23236:SF95">
    <property type="entry name" value="NUCLEOLAR PROTEIN 13"/>
    <property type="match status" value="1"/>
</dbReference>
<feature type="region of interest" description="Disordered" evidence="3">
    <location>
        <begin position="1"/>
        <end position="122"/>
    </location>
</feature>
<evidence type="ECO:0000256" key="2">
    <source>
        <dbReference type="PROSITE-ProRule" id="PRU00176"/>
    </source>
</evidence>
<dbReference type="PROSITE" id="PS50102">
    <property type="entry name" value="RRM"/>
    <property type="match status" value="2"/>
</dbReference>
<protein>
    <recommendedName>
        <fullName evidence="4">RRM domain-containing protein</fullName>
    </recommendedName>
</protein>
<feature type="compositionally biased region" description="Acidic residues" evidence="3">
    <location>
        <begin position="59"/>
        <end position="68"/>
    </location>
</feature>
<feature type="compositionally biased region" description="Basic and acidic residues" evidence="3">
    <location>
        <begin position="91"/>
        <end position="122"/>
    </location>
</feature>
<dbReference type="GeneID" id="39593160"/>
<dbReference type="Proteomes" id="UP000279236">
    <property type="component" value="Unassembled WGS sequence"/>
</dbReference>
<feature type="domain" description="RRM" evidence="4">
    <location>
        <begin position="248"/>
        <end position="368"/>
    </location>
</feature>
<evidence type="ECO:0000313" key="5">
    <source>
        <dbReference type="EMBL" id="RSH81180.1"/>
    </source>
</evidence>
<keyword evidence="1 2" id="KW-0694">RNA-binding</keyword>
<dbReference type="Gene3D" id="3.30.70.330">
    <property type="match status" value="2"/>
</dbReference>
<gene>
    <name evidence="5" type="ORF">EHS24_008617</name>
</gene>
<feature type="compositionally biased region" description="Acidic residues" evidence="3">
    <location>
        <begin position="281"/>
        <end position="299"/>
    </location>
</feature>
<feature type="compositionally biased region" description="Basic and acidic residues" evidence="3">
    <location>
        <begin position="18"/>
        <end position="36"/>
    </location>
</feature>
<keyword evidence="6" id="KW-1185">Reference proteome</keyword>
<dbReference type="EMBL" id="RSCE01000007">
    <property type="protein sequence ID" value="RSH81180.1"/>
    <property type="molecule type" value="Genomic_DNA"/>
</dbReference>